<organism evidence="1 2">
    <name type="scientific">Thalassotalea piscium</name>
    <dbReference type="NCBI Taxonomy" id="1230533"/>
    <lineage>
        <taxon>Bacteria</taxon>
        <taxon>Pseudomonadati</taxon>
        <taxon>Pseudomonadota</taxon>
        <taxon>Gammaproteobacteria</taxon>
        <taxon>Alteromonadales</taxon>
        <taxon>Colwelliaceae</taxon>
        <taxon>Thalassotalea</taxon>
    </lineage>
</organism>
<reference evidence="1 2" key="1">
    <citation type="submission" date="2020-08" db="EMBL/GenBank/DDBJ databases">
        <title>Genomic Encyclopedia of Type Strains, Phase IV (KMG-IV): sequencing the most valuable type-strain genomes for metagenomic binning, comparative biology and taxonomic classification.</title>
        <authorList>
            <person name="Goeker M."/>
        </authorList>
    </citation>
    <scope>NUCLEOTIDE SEQUENCE [LARGE SCALE GENOMIC DNA]</scope>
    <source>
        <strain evidence="1 2">DSM 26287</strain>
    </source>
</reference>
<proteinExistence type="predicted"/>
<keyword evidence="2" id="KW-1185">Reference proteome</keyword>
<evidence type="ECO:0000313" key="1">
    <source>
        <dbReference type="EMBL" id="MBB6543047.1"/>
    </source>
</evidence>
<gene>
    <name evidence="1" type="ORF">HNQ55_001554</name>
</gene>
<dbReference type="Proteomes" id="UP000537141">
    <property type="component" value="Unassembled WGS sequence"/>
</dbReference>
<sequence>MFILDAWKLYNLRKIEMQIQKQLQKKEAITSYLKSIDMLPSKYESDEQPLSYSVSYSFSFNENGKDKDIIEINFEDLSTQEDGVANINKENILIASNTHTDVVNDDSKEMNTCLATFKVRIVSIDLEREIVYVQKWTDANTQISESNLIDIFVEEPLLKKLPIGEHAELSVLSNNNVIFAFDNGEKIAC</sequence>
<name>A0A7X0TTA6_9GAMM</name>
<dbReference type="RefSeq" id="WP_184423858.1">
    <property type="nucleotide sequence ID" value="NZ_BAABLB010000049.1"/>
</dbReference>
<evidence type="ECO:0000313" key="2">
    <source>
        <dbReference type="Proteomes" id="UP000537141"/>
    </source>
</evidence>
<dbReference type="AlphaFoldDB" id="A0A7X0TTA6"/>
<protein>
    <submittedName>
        <fullName evidence="1">CRISPR/Cas system CSM-associated protein Csm5 (Group 7 of RAMP superfamily)</fullName>
    </submittedName>
</protein>
<dbReference type="EMBL" id="JACHHU010000010">
    <property type="protein sequence ID" value="MBB6543047.1"/>
    <property type="molecule type" value="Genomic_DNA"/>
</dbReference>
<accession>A0A7X0TTA6</accession>
<comment type="caution">
    <text evidence="1">The sequence shown here is derived from an EMBL/GenBank/DDBJ whole genome shotgun (WGS) entry which is preliminary data.</text>
</comment>